<feature type="signal peptide" evidence="1">
    <location>
        <begin position="1"/>
        <end position="20"/>
    </location>
</feature>
<organism evidence="2 3">
    <name type="scientific">Xylanibacter rodentium</name>
    <dbReference type="NCBI Taxonomy" id="2736289"/>
    <lineage>
        <taxon>Bacteria</taxon>
        <taxon>Pseudomonadati</taxon>
        <taxon>Bacteroidota</taxon>
        <taxon>Bacteroidia</taxon>
        <taxon>Bacteroidales</taxon>
        <taxon>Prevotellaceae</taxon>
        <taxon>Xylanibacter</taxon>
    </lineage>
</organism>
<feature type="chain" id="PRO_5047426080" evidence="1">
    <location>
        <begin position="21"/>
        <end position="427"/>
    </location>
</feature>
<dbReference type="EMBL" id="JABKKE010000013">
    <property type="protein sequence ID" value="NPE14385.1"/>
    <property type="molecule type" value="Genomic_DNA"/>
</dbReference>
<comment type="caution">
    <text evidence="2">The sequence shown here is derived from an EMBL/GenBank/DDBJ whole genome shotgun (WGS) entry which is preliminary data.</text>
</comment>
<dbReference type="RefSeq" id="WP_172175086.1">
    <property type="nucleotide sequence ID" value="NZ_CASGIA010000036.1"/>
</dbReference>
<accession>A0ABX2AVN7</accession>
<evidence type="ECO:0000256" key="1">
    <source>
        <dbReference type="SAM" id="SignalP"/>
    </source>
</evidence>
<dbReference type="GeneID" id="82157827"/>
<sequence>MNRFVLLLTFMMVLCADLRAQNYSTDVTLVEESGNTVTLEATAVAEKKKDASLLAAKSAFHTLFHAGVDGLKNGVPMVSVERKDYDYRFFNESRYISYISGEINNIDDEKIGGKYRVKVRVSIQLKSLVADLEKNKMALNPGWSDSKAVKATAALNPTIVVVPYVRGENTDFAAMRNEVNARPALKTIIGKLTGEFGKNGYKTRDFITMLQNSKTNTVLTLGSQSDEKTKIVQQIPGDIVVTVDVIVNTNGNGKSDCQLNISAVEGQTSGNLASASFVSGQYSTTDTVRLADHALGKISKDFFTGLQSSFEDIVKKGREIVIELTLSETVSDWDFDQDTPNGSNNFKDVFDEWLRKHSHQGVYDMGLNTDKYVHATVNIPLWDMEKNRSYSISNFGSDVRKFFKEQFGDSYKASVTALGQKLLVTIE</sequence>
<dbReference type="Proteomes" id="UP001193734">
    <property type="component" value="Unassembled WGS sequence"/>
</dbReference>
<name>A0ABX2AVN7_9BACT</name>
<keyword evidence="1" id="KW-0732">Signal</keyword>
<evidence type="ECO:0000313" key="3">
    <source>
        <dbReference type="Proteomes" id="UP001193734"/>
    </source>
</evidence>
<dbReference type="Pfam" id="PF19672">
    <property type="entry name" value="DUF6175"/>
    <property type="match status" value="1"/>
</dbReference>
<proteinExistence type="predicted"/>
<reference evidence="2 3" key="1">
    <citation type="submission" date="2020-05" db="EMBL/GenBank/DDBJ databases">
        <title>Distinct polysaccharide utilization as determinants for interspecies competition between intestinal Prevotella spp.</title>
        <authorList>
            <person name="Galvez E.J.C."/>
            <person name="Iljazovic A."/>
            <person name="Strowig T."/>
        </authorList>
    </citation>
    <scope>NUCLEOTIDE SEQUENCE [LARGE SCALE GENOMIC DNA]</scope>
    <source>
        <strain evidence="2 3">PROD</strain>
    </source>
</reference>
<dbReference type="InterPro" id="IPR046173">
    <property type="entry name" value="DUF6175"/>
</dbReference>
<protein>
    <submittedName>
        <fullName evidence="2">Uncharacterized protein</fullName>
    </submittedName>
</protein>
<gene>
    <name evidence="2" type="ORF">HPS55_08610</name>
</gene>
<keyword evidence="3" id="KW-1185">Reference proteome</keyword>
<evidence type="ECO:0000313" key="2">
    <source>
        <dbReference type="EMBL" id="NPE14385.1"/>
    </source>
</evidence>